<dbReference type="Pfam" id="PF07883">
    <property type="entry name" value="Cupin_2"/>
    <property type="match status" value="1"/>
</dbReference>
<proteinExistence type="predicted"/>
<dbReference type="InterPro" id="IPR014710">
    <property type="entry name" value="RmlC-like_jellyroll"/>
</dbReference>
<dbReference type="InterPro" id="IPR013096">
    <property type="entry name" value="Cupin_2"/>
</dbReference>
<evidence type="ECO:0000313" key="3">
    <source>
        <dbReference type="EMBL" id="KKL65714.1"/>
    </source>
</evidence>
<name>A0A0F9DVC8_9ZZZZ</name>
<accession>A0A0F9DVC8</accession>
<gene>
    <name evidence="3" type="ORF">LCGC14_2152220</name>
</gene>
<organism evidence="3">
    <name type="scientific">marine sediment metagenome</name>
    <dbReference type="NCBI Taxonomy" id="412755"/>
    <lineage>
        <taxon>unclassified sequences</taxon>
        <taxon>metagenomes</taxon>
        <taxon>ecological metagenomes</taxon>
    </lineage>
</organism>
<evidence type="ECO:0000259" key="2">
    <source>
        <dbReference type="Pfam" id="PF07883"/>
    </source>
</evidence>
<dbReference type="PANTHER" id="PTHR35848">
    <property type="entry name" value="OXALATE-BINDING PROTEIN"/>
    <property type="match status" value="1"/>
</dbReference>
<dbReference type="PANTHER" id="PTHR35848:SF6">
    <property type="entry name" value="CUPIN TYPE-2 DOMAIN-CONTAINING PROTEIN"/>
    <property type="match status" value="1"/>
</dbReference>
<reference evidence="3" key="1">
    <citation type="journal article" date="2015" name="Nature">
        <title>Complex archaea that bridge the gap between prokaryotes and eukaryotes.</title>
        <authorList>
            <person name="Spang A."/>
            <person name="Saw J.H."/>
            <person name="Jorgensen S.L."/>
            <person name="Zaremba-Niedzwiedzka K."/>
            <person name="Martijn J."/>
            <person name="Lind A.E."/>
            <person name="van Eijk R."/>
            <person name="Schleper C."/>
            <person name="Guy L."/>
            <person name="Ettema T.J."/>
        </authorList>
    </citation>
    <scope>NUCLEOTIDE SEQUENCE</scope>
</reference>
<protein>
    <recommendedName>
        <fullName evidence="2">Cupin type-2 domain-containing protein</fullName>
    </recommendedName>
</protein>
<evidence type="ECO:0000256" key="1">
    <source>
        <dbReference type="ARBA" id="ARBA00022723"/>
    </source>
</evidence>
<feature type="domain" description="Cupin type-2" evidence="2">
    <location>
        <begin position="40"/>
        <end position="109"/>
    </location>
</feature>
<comment type="caution">
    <text evidence="3">The sequence shown here is derived from an EMBL/GenBank/DDBJ whole genome shotgun (WGS) entry which is preliminary data.</text>
</comment>
<dbReference type="EMBL" id="LAZR01027443">
    <property type="protein sequence ID" value="KKL65714.1"/>
    <property type="molecule type" value="Genomic_DNA"/>
</dbReference>
<dbReference type="InterPro" id="IPR011051">
    <property type="entry name" value="RmlC_Cupin_sf"/>
</dbReference>
<dbReference type="Gene3D" id="2.60.120.10">
    <property type="entry name" value="Jelly Rolls"/>
    <property type="match status" value="1"/>
</dbReference>
<dbReference type="SUPFAM" id="SSF51182">
    <property type="entry name" value="RmlC-like cupins"/>
    <property type="match status" value="1"/>
</dbReference>
<dbReference type="InterPro" id="IPR051610">
    <property type="entry name" value="GPI/OXD"/>
</dbReference>
<sequence>MKVRVIKLKDGERINLQNNSWSCHLLNKNIVGSKKAMLGVSTFTPGTDTPQKVHDDEEELCFVIKGKGSITVGEEEVPFRTSSAVYIPPGVPHGVRNTGDEDVVMVYVFSYPEYPPTHDAGEPEGGKNVQ</sequence>
<keyword evidence="1" id="KW-0479">Metal-binding</keyword>
<dbReference type="GO" id="GO:0046872">
    <property type="term" value="F:metal ion binding"/>
    <property type="evidence" value="ECO:0007669"/>
    <property type="project" value="UniProtKB-KW"/>
</dbReference>
<dbReference type="AlphaFoldDB" id="A0A0F9DVC8"/>
<dbReference type="CDD" id="cd02208">
    <property type="entry name" value="cupin_RmlC-like"/>
    <property type="match status" value="1"/>
</dbReference>